<feature type="transmembrane region" description="Helical" evidence="1">
    <location>
        <begin position="34"/>
        <end position="57"/>
    </location>
</feature>
<dbReference type="AlphaFoldDB" id="A0AAD4Q4I1"/>
<evidence type="ECO:0000256" key="1">
    <source>
        <dbReference type="SAM" id="Phobius"/>
    </source>
</evidence>
<dbReference type="Proteomes" id="UP001201163">
    <property type="component" value="Unassembled WGS sequence"/>
</dbReference>
<keyword evidence="3" id="KW-1185">Reference proteome</keyword>
<keyword evidence="1" id="KW-1133">Transmembrane helix</keyword>
<reference evidence="2" key="1">
    <citation type="submission" date="2022-01" db="EMBL/GenBank/DDBJ databases">
        <title>Comparative genomics reveals a dynamic genome evolution in the ectomycorrhizal milk-cap (Lactarius) mushrooms.</title>
        <authorList>
            <consortium name="DOE Joint Genome Institute"/>
            <person name="Lebreton A."/>
            <person name="Tang N."/>
            <person name="Kuo A."/>
            <person name="LaButti K."/>
            <person name="Drula E."/>
            <person name="Barry K."/>
            <person name="Clum A."/>
            <person name="Lipzen A."/>
            <person name="Mousain D."/>
            <person name="Ng V."/>
            <person name="Wang R."/>
            <person name="Wang X."/>
            <person name="Dai Y."/>
            <person name="Henrissat B."/>
            <person name="Grigoriev I.V."/>
            <person name="Guerin-Laguette A."/>
            <person name="Yu F."/>
            <person name="Martin F.M."/>
        </authorList>
    </citation>
    <scope>NUCLEOTIDE SEQUENCE</scope>
    <source>
        <strain evidence="2">QP</strain>
    </source>
</reference>
<gene>
    <name evidence="2" type="ORF">EDB92DRAFT_1561997</name>
</gene>
<dbReference type="EMBL" id="JAKELL010000086">
    <property type="protein sequence ID" value="KAH8983646.1"/>
    <property type="molecule type" value="Genomic_DNA"/>
</dbReference>
<keyword evidence="1" id="KW-0812">Transmembrane</keyword>
<evidence type="ECO:0000313" key="3">
    <source>
        <dbReference type="Proteomes" id="UP001201163"/>
    </source>
</evidence>
<protein>
    <submittedName>
        <fullName evidence="2">Uncharacterized protein</fullName>
    </submittedName>
</protein>
<evidence type="ECO:0000313" key="2">
    <source>
        <dbReference type="EMBL" id="KAH8983646.1"/>
    </source>
</evidence>
<proteinExistence type="predicted"/>
<accession>A0AAD4Q4I1</accession>
<sequence>MLLSVTAGLMSRPRSSRRLRLRLGQFARSIDDNLNFGVVGAVLLVLICHATSFSAWIGQRLAVSPSPFYAATKPEHVRARFVDNGMTASSLALSLEISARVSFANRRVPLVVTSGADVGAATSGCVELYCRSYQRSRGVRILDLSLYSSSSSSLSTITTVSLAAFVLFPLGPVSPGPSQLFYNATGSRGHEFFRTRIVPSPRLSIGRRLARACTGPLLTSLTYAGRQGRYEDVCYQLSLSPPLFLGLVRAAPRRCEWREGRRVDGYDIERVVVSVCRVGGGVRTKWFRKGREGRGAPLTCGVRVSRDCEVRGALGGIHRRRSGLTLSHGVCMRIAQRGRKGRTHLMVQIVGGDHAHLDVAVRAFSRRVCSTVILTRHGLVAGTSGGDRCHIYFSFRRRSGRQGERGG</sequence>
<keyword evidence="1" id="KW-0472">Membrane</keyword>
<name>A0AAD4Q4I1_9AGAM</name>
<comment type="caution">
    <text evidence="2">The sequence shown here is derived from an EMBL/GenBank/DDBJ whole genome shotgun (WGS) entry which is preliminary data.</text>
</comment>
<organism evidence="2 3">
    <name type="scientific">Lactarius akahatsu</name>
    <dbReference type="NCBI Taxonomy" id="416441"/>
    <lineage>
        <taxon>Eukaryota</taxon>
        <taxon>Fungi</taxon>
        <taxon>Dikarya</taxon>
        <taxon>Basidiomycota</taxon>
        <taxon>Agaricomycotina</taxon>
        <taxon>Agaricomycetes</taxon>
        <taxon>Russulales</taxon>
        <taxon>Russulaceae</taxon>
        <taxon>Lactarius</taxon>
    </lineage>
</organism>